<reference evidence="7 8" key="1">
    <citation type="submission" date="2019-03" db="EMBL/GenBank/DDBJ databases">
        <title>Genomics of glacier-inhabiting Cryobacterium strains.</title>
        <authorList>
            <person name="Liu Q."/>
            <person name="Xin Y.-H."/>
        </authorList>
    </citation>
    <scope>NUCLEOTIDE SEQUENCE [LARGE SCALE GENOMIC DNA]</scope>
    <source>
        <strain evidence="8">TMT1-22</strain>
    </source>
</reference>
<keyword evidence="4" id="KW-0804">Transcription</keyword>
<organism evidence="7 8">
    <name type="scientific">Cryobacterium shii</name>
    <dbReference type="NCBI Taxonomy" id="1259235"/>
    <lineage>
        <taxon>Bacteria</taxon>
        <taxon>Bacillati</taxon>
        <taxon>Actinomycetota</taxon>
        <taxon>Actinomycetes</taxon>
        <taxon>Micrococcales</taxon>
        <taxon>Microbacteriaceae</taxon>
        <taxon>Cryobacterium</taxon>
    </lineage>
</organism>
<evidence type="ECO:0000256" key="5">
    <source>
        <dbReference type="PROSITE-ProRule" id="PRU00335"/>
    </source>
</evidence>
<evidence type="ECO:0000313" key="8">
    <source>
        <dbReference type="Proteomes" id="UP000297403"/>
    </source>
</evidence>
<dbReference type="EMBL" id="SOFY01000009">
    <property type="protein sequence ID" value="TFC52555.1"/>
    <property type="molecule type" value="Genomic_DNA"/>
</dbReference>
<dbReference type="Gene3D" id="1.10.357.10">
    <property type="entry name" value="Tetracycline Repressor, domain 2"/>
    <property type="match status" value="1"/>
</dbReference>
<protein>
    <submittedName>
        <fullName evidence="7">TetR family transcriptional regulator</fullName>
    </submittedName>
</protein>
<keyword evidence="3 5" id="KW-0238">DNA-binding</keyword>
<gene>
    <name evidence="7" type="ORF">E3O49_01045</name>
</gene>
<dbReference type="PRINTS" id="PR00400">
    <property type="entry name" value="TETREPRESSOR"/>
</dbReference>
<feature type="domain" description="HTH tetR-type" evidence="6">
    <location>
        <begin position="2"/>
        <end position="62"/>
    </location>
</feature>
<dbReference type="GO" id="GO:0045892">
    <property type="term" value="P:negative regulation of DNA-templated transcription"/>
    <property type="evidence" value="ECO:0007669"/>
    <property type="project" value="InterPro"/>
</dbReference>
<evidence type="ECO:0000256" key="4">
    <source>
        <dbReference type="ARBA" id="ARBA00023163"/>
    </source>
</evidence>
<dbReference type="Pfam" id="PF02909">
    <property type="entry name" value="TetR_C_1"/>
    <property type="match status" value="1"/>
</dbReference>
<dbReference type="GO" id="GO:0046677">
    <property type="term" value="P:response to antibiotic"/>
    <property type="evidence" value="ECO:0007669"/>
    <property type="project" value="InterPro"/>
</dbReference>
<dbReference type="InterPro" id="IPR009057">
    <property type="entry name" value="Homeodomain-like_sf"/>
</dbReference>
<proteinExistence type="predicted"/>
<accession>A0AAQ2C8T1</accession>
<evidence type="ECO:0000259" key="6">
    <source>
        <dbReference type="PROSITE" id="PS50977"/>
    </source>
</evidence>
<dbReference type="InterPro" id="IPR004111">
    <property type="entry name" value="Repressor_TetR_C"/>
</dbReference>
<evidence type="ECO:0000256" key="1">
    <source>
        <dbReference type="ARBA" id="ARBA00022491"/>
    </source>
</evidence>
<dbReference type="SUPFAM" id="SSF48498">
    <property type="entry name" value="Tetracyclin repressor-like, C-terminal domain"/>
    <property type="match status" value="1"/>
</dbReference>
<evidence type="ECO:0000256" key="2">
    <source>
        <dbReference type="ARBA" id="ARBA00023015"/>
    </source>
</evidence>
<evidence type="ECO:0000313" key="7">
    <source>
        <dbReference type="EMBL" id="TFC52555.1"/>
    </source>
</evidence>
<dbReference type="InterPro" id="IPR036271">
    <property type="entry name" value="Tet_transcr_reg_TetR-rel_C_sf"/>
</dbReference>
<keyword evidence="1" id="KW-0678">Repressor</keyword>
<dbReference type="InterPro" id="IPR001647">
    <property type="entry name" value="HTH_TetR"/>
</dbReference>
<dbReference type="RefSeq" id="WP_134365157.1">
    <property type="nucleotide sequence ID" value="NZ_SOFY01000009.1"/>
</dbReference>
<name>A0AAQ2C8T1_9MICO</name>
<dbReference type="Proteomes" id="UP000297403">
    <property type="component" value="Unassembled WGS sequence"/>
</dbReference>
<dbReference type="InterPro" id="IPR003012">
    <property type="entry name" value="Tet_transcr_reg_TetR"/>
</dbReference>
<dbReference type="SUPFAM" id="SSF46689">
    <property type="entry name" value="Homeodomain-like"/>
    <property type="match status" value="1"/>
</dbReference>
<dbReference type="GO" id="GO:0003677">
    <property type="term" value="F:DNA binding"/>
    <property type="evidence" value="ECO:0007669"/>
    <property type="project" value="UniProtKB-UniRule"/>
</dbReference>
<keyword evidence="8" id="KW-1185">Reference proteome</keyword>
<evidence type="ECO:0000256" key="3">
    <source>
        <dbReference type="ARBA" id="ARBA00023125"/>
    </source>
</evidence>
<dbReference type="AlphaFoldDB" id="A0AAQ2C8T1"/>
<feature type="DNA-binding region" description="H-T-H motif" evidence="5">
    <location>
        <begin position="25"/>
        <end position="44"/>
    </location>
</feature>
<sequence length="211" mass="22622">MSLSKRQIVIAALELAEKQGAERLTMRSLAANLDRRPSSLYNHISGRDDLIEGMRALVVEEIDTSVFAVKGWDDAVIVWAESYLSAFAARPSCIRLLATTPITDPSTLRMYDIVVSALVRGGWADGDAVAVMRTIEALVLGSALDAIAPSSLLSLDAVPLELEALRRSLEPGHRDRAGARAAFVLGMEALVEGLRVRLAAERSSSGPPGQT</sequence>
<keyword evidence="2" id="KW-0805">Transcription regulation</keyword>
<dbReference type="PROSITE" id="PS50977">
    <property type="entry name" value="HTH_TETR_2"/>
    <property type="match status" value="1"/>
</dbReference>
<comment type="caution">
    <text evidence="7">The sequence shown here is derived from an EMBL/GenBank/DDBJ whole genome shotgun (WGS) entry which is preliminary data.</text>
</comment>